<protein>
    <submittedName>
        <fullName evidence="1">Uncharacterized protein</fullName>
    </submittedName>
</protein>
<comment type="caution">
    <text evidence="1">The sequence shown here is derived from an EMBL/GenBank/DDBJ whole genome shotgun (WGS) entry which is preliminary data.</text>
</comment>
<evidence type="ECO:0000313" key="2">
    <source>
        <dbReference type="Proteomes" id="UP000319908"/>
    </source>
</evidence>
<dbReference type="AlphaFoldDB" id="A0A5C6C3X5"/>
<sequence length="125" mass="14860">MFEAVPNYEASSWDIETTNPAPTARRVTEVRFTYQDKLPHEQLIGAIELKTIWFEQSDYDPATRTFRKLLHDTEMPGDGNLNLRFYVRNPKWKDYRLIGRLEIYFGDRRSPDHITFDNYPVLCVE</sequence>
<reference evidence="1 2" key="1">
    <citation type="journal article" date="2020" name="Antonie Van Leeuwenhoek">
        <title>Rhodopirellula heiligendammensis sp. nov., Rhodopirellula pilleata sp. nov., and Rhodopirellula solitaria sp. nov. isolated from natural or artificial marine surfaces in Northern Germany and California, USA, and emended description of the genus Rhodopirellula.</title>
        <authorList>
            <person name="Kallscheuer N."/>
            <person name="Wiegand S."/>
            <person name="Jogler M."/>
            <person name="Boedeker C."/>
            <person name="Peeters S.H."/>
            <person name="Rast P."/>
            <person name="Heuer A."/>
            <person name="Jetten M.S.M."/>
            <person name="Rohde M."/>
            <person name="Jogler C."/>
        </authorList>
    </citation>
    <scope>NUCLEOTIDE SEQUENCE [LARGE SCALE GENOMIC DNA]</scope>
    <source>
        <strain evidence="1 2">Poly21</strain>
    </source>
</reference>
<keyword evidence="2" id="KW-1185">Reference proteome</keyword>
<dbReference type="EMBL" id="SJPU01000001">
    <property type="protein sequence ID" value="TWU19223.1"/>
    <property type="molecule type" value="Genomic_DNA"/>
</dbReference>
<gene>
    <name evidence="1" type="ORF">Poly21_13940</name>
</gene>
<proteinExistence type="predicted"/>
<dbReference type="Proteomes" id="UP000319908">
    <property type="component" value="Unassembled WGS sequence"/>
</dbReference>
<evidence type="ECO:0000313" key="1">
    <source>
        <dbReference type="EMBL" id="TWU19223.1"/>
    </source>
</evidence>
<name>A0A5C6C3X5_9BACT</name>
<accession>A0A5C6C3X5</accession>
<organism evidence="1 2">
    <name type="scientific">Allorhodopirellula heiligendammensis</name>
    <dbReference type="NCBI Taxonomy" id="2714739"/>
    <lineage>
        <taxon>Bacteria</taxon>
        <taxon>Pseudomonadati</taxon>
        <taxon>Planctomycetota</taxon>
        <taxon>Planctomycetia</taxon>
        <taxon>Pirellulales</taxon>
        <taxon>Pirellulaceae</taxon>
        <taxon>Allorhodopirellula</taxon>
    </lineage>
</organism>